<dbReference type="KEGG" id="adu:107487000"/>
<evidence type="ECO:0000313" key="3">
    <source>
        <dbReference type="RefSeq" id="XP_020996242.1"/>
    </source>
</evidence>
<evidence type="ECO:0000256" key="1">
    <source>
        <dbReference type="SAM" id="MobiDB-lite"/>
    </source>
</evidence>
<organism evidence="2 3">
    <name type="scientific">Arachis duranensis</name>
    <name type="common">Wild peanut</name>
    <dbReference type="NCBI Taxonomy" id="130453"/>
    <lineage>
        <taxon>Eukaryota</taxon>
        <taxon>Viridiplantae</taxon>
        <taxon>Streptophyta</taxon>
        <taxon>Embryophyta</taxon>
        <taxon>Tracheophyta</taxon>
        <taxon>Spermatophyta</taxon>
        <taxon>Magnoliopsida</taxon>
        <taxon>eudicotyledons</taxon>
        <taxon>Gunneridae</taxon>
        <taxon>Pentapetalae</taxon>
        <taxon>rosids</taxon>
        <taxon>fabids</taxon>
        <taxon>Fabales</taxon>
        <taxon>Fabaceae</taxon>
        <taxon>Papilionoideae</taxon>
        <taxon>50 kb inversion clade</taxon>
        <taxon>dalbergioids sensu lato</taxon>
        <taxon>Dalbergieae</taxon>
        <taxon>Pterocarpus clade</taxon>
        <taxon>Arachis</taxon>
    </lineage>
</organism>
<name>A0A6P5NFE4_ARADU</name>
<feature type="compositionally biased region" description="Basic and acidic residues" evidence="1">
    <location>
        <begin position="1"/>
        <end position="17"/>
    </location>
</feature>
<proteinExistence type="predicted"/>
<sequence>MRGEGSRGKGEGGREGDSAGGGHHCHRRCRCAVRRKIRGRERERGVEGAEKRAATSRRCCHRRSRRGKRELAGERGSVAPATELAFVVVFTGSCRRRRPRREACHRCCSCQRRRPWVKQRREIREEGRTAPVQPPRTVAAHVASAIPVRSAVAEASGRASVAGQHRCHLEPPLKSVSVWMYDHMVTASFSVLRHHWSRPTDAEIPAALCSFIPSLHVVIEAVSAFGKASGAEALVAADFGLRETSSVDAFGLWFRVSR</sequence>
<reference evidence="3" key="2">
    <citation type="submission" date="2025-08" db="UniProtKB">
        <authorList>
            <consortium name="RefSeq"/>
        </authorList>
    </citation>
    <scope>IDENTIFICATION</scope>
    <source>
        <tissue evidence="3">Whole plant</tissue>
    </source>
</reference>
<evidence type="ECO:0000313" key="2">
    <source>
        <dbReference type="Proteomes" id="UP000515211"/>
    </source>
</evidence>
<feature type="compositionally biased region" description="Basic residues" evidence="1">
    <location>
        <begin position="54"/>
        <end position="68"/>
    </location>
</feature>
<dbReference type="GeneID" id="107487000"/>
<gene>
    <name evidence="3" type="primary">LOC107487000</name>
</gene>
<accession>A0A6P5NFE4</accession>
<dbReference type="RefSeq" id="XP_020996242.1">
    <property type="nucleotide sequence ID" value="XM_021140583.2"/>
</dbReference>
<keyword evidence="2" id="KW-1185">Reference proteome</keyword>
<protein>
    <submittedName>
        <fullName evidence="3">Uncharacterized protein LOC107487000</fullName>
    </submittedName>
</protein>
<dbReference type="Proteomes" id="UP000515211">
    <property type="component" value="Chromosome 1"/>
</dbReference>
<dbReference type="AlphaFoldDB" id="A0A6P5NFE4"/>
<reference evidence="2" key="1">
    <citation type="journal article" date="2016" name="Nat. Genet.">
        <title>The genome sequences of Arachis duranensis and Arachis ipaensis, the diploid ancestors of cultivated peanut.</title>
        <authorList>
            <person name="Bertioli D.J."/>
            <person name="Cannon S.B."/>
            <person name="Froenicke L."/>
            <person name="Huang G."/>
            <person name="Farmer A.D."/>
            <person name="Cannon E.K."/>
            <person name="Liu X."/>
            <person name="Gao D."/>
            <person name="Clevenger J."/>
            <person name="Dash S."/>
            <person name="Ren L."/>
            <person name="Moretzsohn M.C."/>
            <person name="Shirasawa K."/>
            <person name="Huang W."/>
            <person name="Vidigal B."/>
            <person name="Abernathy B."/>
            <person name="Chu Y."/>
            <person name="Niederhuth C.E."/>
            <person name="Umale P."/>
            <person name="Araujo A.C."/>
            <person name="Kozik A."/>
            <person name="Kim K.D."/>
            <person name="Burow M.D."/>
            <person name="Varshney R.K."/>
            <person name="Wang X."/>
            <person name="Zhang X."/>
            <person name="Barkley N."/>
            <person name="Guimaraes P.M."/>
            <person name="Isobe S."/>
            <person name="Guo B."/>
            <person name="Liao B."/>
            <person name="Stalker H.T."/>
            <person name="Schmitz R.J."/>
            <person name="Scheffler B.E."/>
            <person name="Leal-Bertioli S.C."/>
            <person name="Xun X."/>
            <person name="Jackson S.A."/>
            <person name="Michelmore R."/>
            <person name="Ozias-Akins P."/>
        </authorList>
    </citation>
    <scope>NUCLEOTIDE SEQUENCE [LARGE SCALE GENOMIC DNA]</scope>
    <source>
        <strain evidence="2">cv. V14167</strain>
    </source>
</reference>
<feature type="region of interest" description="Disordered" evidence="1">
    <location>
        <begin position="1"/>
        <end position="25"/>
    </location>
</feature>
<feature type="region of interest" description="Disordered" evidence="1">
    <location>
        <begin position="42"/>
        <end position="75"/>
    </location>
</feature>
<feature type="compositionally biased region" description="Basic and acidic residues" evidence="1">
    <location>
        <begin position="42"/>
        <end position="53"/>
    </location>
</feature>